<protein>
    <submittedName>
        <fullName evidence="2">Uncharacterized protein</fullName>
    </submittedName>
</protein>
<sequence>MVLCSSQSQPTWWQVPVLQLGFNTQPVSNDFRDDNSSSSPGQIMRSQRTILVQQNNYLRSAEP</sequence>
<evidence type="ECO:0000313" key="3">
    <source>
        <dbReference type="Proteomes" id="UP001178508"/>
    </source>
</evidence>
<feature type="region of interest" description="Disordered" evidence="1">
    <location>
        <begin position="26"/>
        <end position="46"/>
    </location>
</feature>
<reference evidence="2" key="1">
    <citation type="submission" date="2023-08" db="EMBL/GenBank/DDBJ databases">
        <authorList>
            <person name="Alioto T."/>
            <person name="Alioto T."/>
            <person name="Gomez Garrido J."/>
        </authorList>
    </citation>
    <scope>NUCLEOTIDE SEQUENCE</scope>
</reference>
<dbReference type="EMBL" id="OY660872">
    <property type="protein sequence ID" value="CAJ1063226.1"/>
    <property type="molecule type" value="Genomic_DNA"/>
</dbReference>
<accession>A0AAV1FR91</accession>
<gene>
    <name evidence="2" type="ORF">XNOV1_A008702</name>
</gene>
<evidence type="ECO:0000313" key="2">
    <source>
        <dbReference type="EMBL" id="CAJ1063226.1"/>
    </source>
</evidence>
<proteinExistence type="predicted"/>
<organism evidence="2 3">
    <name type="scientific">Xyrichtys novacula</name>
    <name type="common">Pearly razorfish</name>
    <name type="synonym">Hemipteronotus novacula</name>
    <dbReference type="NCBI Taxonomy" id="13765"/>
    <lineage>
        <taxon>Eukaryota</taxon>
        <taxon>Metazoa</taxon>
        <taxon>Chordata</taxon>
        <taxon>Craniata</taxon>
        <taxon>Vertebrata</taxon>
        <taxon>Euteleostomi</taxon>
        <taxon>Actinopterygii</taxon>
        <taxon>Neopterygii</taxon>
        <taxon>Teleostei</taxon>
        <taxon>Neoteleostei</taxon>
        <taxon>Acanthomorphata</taxon>
        <taxon>Eupercaria</taxon>
        <taxon>Labriformes</taxon>
        <taxon>Labridae</taxon>
        <taxon>Xyrichtys</taxon>
    </lineage>
</organism>
<keyword evidence="3" id="KW-1185">Reference proteome</keyword>
<name>A0AAV1FR91_XYRNO</name>
<dbReference type="AlphaFoldDB" id="A0AAV1FR91"/>
<evidence type="ECO:0000256" key="1">
    <source>
        <dbReference type="SAM" id="MobiDB-lite"/>
    </source>
</evidence>
<dbReference type="Proteomes" id="UP001178508">
    <property type="component" value="Chromosome 9"/>
</dbReference>